<evidence type="ECO:0000313" key="2">
    <source>
        <dbReference type="EMBL" id="KAJ1082645.1"/>
    </source>
</evidence>
<protein>
    <submittedName>
        <fullName evidence="2">Uncharacterized protein</fullName>
    </submittedName>
</protein>
<dbReference type="Proteomes" id="UP001066276">
    <property type="component" value="Chromosome 12"/>
</dbReference>
<comment type="caution">
    <text evidence="2">The sequence shown here is derived from an EMBL/GenBank/DDBJ whole genome shotgun (WGS) entry which is preliminary data.</text>
</comment>
<keyword evidence="3" id="KW-1185">Reference proteome</keyword>
<reference evidence="2" key="1">
    <citation type="journal article" date="2022" name="bioRxiv">
        <title>Sequencing and chromosome-scale assembly of the giantPleurodeles waltlgenome.</title>
        <authorList>
            <person name="Brown T."/>
            <person name="Elewa A."/>
            <person name="Iarovenko S."/>
            <person name="Subramanian E."/>
            <person name="Araus A.J."/>
            <person name="Petzold A."/>
            <person name="Susuki M."/>
            <person name="Suzuki K.-i.T."/>
            <person name="Hayashi T."/>
            <person name="Toyoda A."/>
            <person name="Oliveira C."/>
            <person name="Osipova E."/>
            <person name="Leigh N.D."/>
            <person name="Simon A."/>
            <person name="Yun M.H."/>
        </authorList>
    </citation>
    <scope>NUCLEOTIDE SEQUENCE</scope>
    <source>
        <strain evidence="2">20211129_DDA</strain>
        <tissue evidence="2">Liver</tissue>
    </source>
</reference>
<feature type="coiled-coil region" evidence="1">
    <location>
        <begin position="69"/>
        <end position="96"/>
    </location>
</feature>
<sequence length="146" mass="16821">MYKQDVVLAEKQGEEVVQQQDEVVPIQCQSPKDEPLVKSIAGMIQDLAGEVRGCFETSNTNQKEIRGLCETLGQKLDDLAEQKAALKFEVSDLRRVIEENREAIHQVKLGEESLQVKLETMENRMRRNNLRLLRVPEKLEKAWYPD</sequence>
<gene>
    <name evidence="2" type="ORF">NDU88_002810</name>
</gene>
<evidence type="ECO:0000256" key="1">
    <source>
        <dbReference type="SAM" id="Coils"/>
    </source>
</evidence>
<organism evidence="2 3">
    <name type="scientific">Pleurodeles waltl</name>
    <name type="common">Iberian ribbed newt</name>
    <dbReference type="NCBI Taxonomy" id="8319"/>
    <lineage>
        <taxon>Eukaryota</taxon>
        <taxon>Metazoa</taxon>
        <taxon>Chordata</taxon>
        <taxon>Craniata</taxon>
        <taxon>Vertebrata</taxon>
        <taxon>Euteleostomi</taxon>
        <taxon>Amphibia</taxon>
        <taxon>Batrachia</taxon>
        <taxon>Caudata</taxon>
        <taxon>Salamandroidea</taxon>
        <taxon>Salamandridae</taxon>
        <taxon>Pleurodelinae</taxon>
        <taxon>Pleurodeles</taxon>
    </lineage>
</organism>
<accession>A0AAV7KWU5</accession>
<keyword evidence="1" id="KW-0175">Coiled coil</keyword>
<dbReference type="AlphaFoldDB" id="A0AAV7KWU5"/>
<proteinExistence type="predicted"/>
<name>A0AAV7KWU5_PLEWA</name>
<dbReference type="EMBL" id="JANPWB010000016">
    <property type="protein sequence ID" value="KAJ1082645.1"/>
    <property type="molecule type" value="Genomic_DNA"/>
</dbReference>
<evidence type="ECO:0000313" key="3">
    <source>
        <dbReference type="Proteomes" id="UP001066276"/>
    </source>
</evidence>